<feature type="compositionally biased region" description="Basic residues" evidence="1">
    <location>
        <begin position="9"/>
        <end position="19"/>
    </location>
</feature>
<reference evidence="2" key="2">
    <citation type="submission" date="2020-09" db="EMBL/GenBank/DDBJ databases">
        <title>Reference genome assembly for Australian Ascochyta lentis isolate Al4.</title>
        <authorList>
            <person name="Lee R.C."/>
            <person name="Farfan-Caceres L.M."/>
            <person name="Debler J.W."/>
            <person name="Williams A.H."/>
            <person name="Henares B.M."/>
        </authorList>
    </citation>
    <scope>NUCLEOTIDE SEQUENCE</scope>
    <source>
        <strain evidence="2">Al4</strain>
    </source>
</reference>
<feature type="region of interest" description="Disordered" evidence="1">
    <location>
        <begin position="1"/>
        <end position="132"/>
    </location>
</feature>
<feature type="region of interest" description="Disordered" evidence="1">
    <location>
        <begin position="154"/>
        <end position="176"/>
    </location>
</feature>
<organism evidence="2 3">
    <name type="scientific">Ascochyta lentis</name>
    <dbReference type="NCBI Taxonomy" id="205686"/>
    <lineage>
        <taxon>Eukaryota</taxon>
        <taxon>Fungi</taxon>
        <taxon>Dikarya</taxon>
        <taxon>Ascomycota</taxon>
        <taxon>Pezizomycotina</taxon>
        <taxon>Dothideomycetes</taxon>
        <taxon>Pleosporomycetidae</taxon>
        <taxon>Pleosporales</taxon>
        <taxon>Pleosporineae</taxon>
        <taxon>Didymellaceae</taxon>
        <taxon>Ascochyta</taxon>
    </lineage>
</organism>
<evidence type="ECO:0000313" key="2">
    <source>
        <dbReference type="EMBL" id="KAF9701178.1"/>
    </source>
</evidence>
<accession>A0A8H7JEJ2</accession>
<name>A0A8H7JEJ2_9PLEO</name>
<reference evidence="2" key="1">
    <citation type="submission" date="2018-12" db="EMBL/GenBank/DDBJ databases">
        <authorList>
            <person name="Syme R.A."/>
            <person name="Farfan-Caceres L."/>
            <person name="Lichtenzveig J."/>
        </authorList>
    </citation>
    <scope>NUCLEOTIDE SEQUENCE</scope>
    <source>
        <strain evidence="2">Al4</strain>
    </source>
</reference>
<comment type="caution">
    <text evidence="2">The sequence shown here is derived from an EMBL/GenBank/DDBJ whole genome shotgun (WGS) entry which is preliminary data.</text>
</comment>
<feature type="compositionally biased region" description="Polar residues" evidence="1">
    <location>
        <begin position="167"/>
        <end position="176"/>
    </location>
</feature>
<keyword evidence="3" id="KW-1185">Reference proteome</keyword>
<dbReference type="OrthoDB" id="3794732at2759"/>
<dbReference type="EMBL" id="RZGK01000002">
    <property type="protein sequence ID" value="KAF9701178.1"/>
    <property type="molecule type" value="Genomic_DNA"/>
</dbReference>
<sequence>MESWEPLKNRKSNRNKKKQTASMSEPVDLEAGKPIDESAASGAPKSSVNPVGTPAVPHAIGASGPLDEDAMTEDASLAADKEPVKTTKAPFSPPLKIKSNTTDEKNTGDSVQDDDTVSKLTDSFVPGPSRAEVVKGSGKEELCMIPLVSAWSSDPELHKENNGDRTLASSDSEQQNTTVAVVEEASDKPLPIKANQNANSKEAILPSLSIPKKATSDVGCQTMSPTESETVSSFDHRTFSGVNNTLHRTTNDRGPQFKVQTDQGTFTVVHESVLRQSSNYFQNMCEPAYIQARKNSRELSWSPNSSFKGITSTYVHWLYNGNVPTAVIDMSDKTKVGAVLLGLAKEYVLGSQIIDTTYQNVIMDHFIAIHVRMRKLTFGSVIDVVYEGTHEGSPMRQLLADMHAFVIADDVGKLEMMYSKPRAFVEDVLKSVVTLSPNELDEWWRYLESKTYHI</sequence>
<evidence type="ECO:0000256" key="1">
    <source>
        <dbReference type="SAM" id="MobiDB-lite"/>
    </source>
</evidence>
<dbReference type="AlphaFoldDB" id="A0A8H7JEJ2"/>
<dbReference type="Proteomes" id="UP000651452">
    <property type="component" value="Unassembled WGS sequence"/>
</dbReference>
<protein>
    <recommendedName>
        <fullName evidence="4">BTB domain-containing protein</fullName>
    </recommendedName>
</protein>
<evidence type="ECO:0008006" key="4">
    <source>
        <dbReference type="Google" id="ProtNLM"/>
    </source>
</evidence>
<proteinExistence type="predicted"/>
<evidence type="ECO:0000313" key="3">
    <source>
        <dbReference type="Proteomes" id="UP000651452"/>
    </source>
</evidence>
<gene>
    <name evidence="2" type="ORF">EKO04_000631</name>
</gene>